<keyword evidence="3" id="KW-1185">Reference proteome</keyword>
<proteinExistence type="predicted"/>
<sequence>MSTTVPFVACYLPKLLARDEHHRPFYDRLPTSDSVPHRRGERQGGAAVGCHGAPPILRAHTHGPPCRIDHAAEGERPPWMRSRRMLEPKYRELEREEESWIPMLFLWLARSTQTHGR</sequence>
<protein>
    <submittedName>
        <fullName evidence="2">Uncharacterized protein</fullName>
    </submittedName>
</protein>
<dbReference type="Proteomes" id="UP000823388">
    <property type="component" value="Chromosome 4N"/>
</dbReference>
<gene>
    <name evidence="2" type="ORF">PVAP13_4NG314001</name>
</gene>
<comment type="caution">
    <text evidence="2">The sequence shown here is derived from an EMBL/GenBank/DDBJ whole genome shotgun (WGS) entry which is preliminary data.</text>
</comment>
<organism evidence="2 3">
    <name type="scientific">Panicum virgatum</name>
    <name type="common">Blackwell switchgrass</name>
    <dbReference type="NCBI Taxonomy" id="38727"/>
    <lineage>
        <taxon>Eukaryota</taxon>
        <taxon>Viridiplantae</taxon>
        <taxon>Streptophyta</taxon>
        <taxon>Embryophyta</taxon>
        <taxon>Tracheophyta</taxon>
        <taxon>Spermatophyta</taxon>
        <taxon>Magnoliopsida</taxon>
        <taxon>Liliopsida</taxon>
        <taxon>Poales</taxon>
        <taxon>Poaceae</taxon>
        <taxon>PACMAD clade</taxon>
        <taxon>Panicoideae</taxon>
        <taxon>Panicodae</taxon>
        <taxon>Paniceae</taxon>
        <taxon>Panicinae</taxon>
        <taxon>Panicum</taxon>
        <taxon>Panicum sect. Hiantes</taxon>
    </lineage>
</organism>
<dbReference type="AlphaFoldDB" id="A0A8T0T9B6"/>
<dbReference type="EMBL" id="CM029044">
    <property type="protein sequence ID" value="KAG2608322.1"/>
    <property type="molecule type" value="Genomic_DNA"/>
</dbReference>
<reference evidence="2" key="1">
    <citation type="submission" date="2020-05" db="EMBL/GenBank/DDBJ databases">
        <title>WGS assembly of Panicum virgatum.</title>
        <authorList>
            <person name="Lovell J.T."/>
            <person name="Jenkins J."/>
            <person name="Shu S."/>
            <person name="Juenger T.E."/>
            <person name="Schmutz J."/>
        </authorList>
    </citation>
    <scope>NUCLEOTIDE SEQUENCE</scope>
    <source>
        <strain evidence="2">AP13</strain>
    </source>
</reference>
<accession>A0A8T0T9B6</accession>
<evidence type="ECO:0000313" key="2">
    <source>
        <dbReference type="EMBL" id="KAG2608322.1"/>
    </source>
</evidence>
<evidence type="ECO:0000256" key="1">
    <source>
        <dbReference type="SAM" id="MobiDB-lite"/>
    </source>
</evidence>
<feature type="region of interest" description="Disordered" evidence="1">
    <location>
        <begin position="26"/>
        <end position="72"/>
    </location>
</feature>
<name>A0A8T0T9B6_PANVG</name>
<evidence type="ECO:0000313" key="3">
    <source>
        <dbReference type="Proteomes" id="UP000823388"/>
    </source>
</evidence>